<evidence type="ECO:0000256" key="3">
    <source>
        <dbReference type="ARBA" id="ARBA00022833"/>
    </source>
</evidence>
<keyword evidence="3" id="KW-0862">Zinc</keyword>
<feature type="compositionally biased region" description="Low complexity" evidence="5">
    <location>
        <begin position="726"/>
        <end position="753"/>
    </location>
</feature>
<feature type="compositionally biased region" description="Basic residues" evidence="5">
    <location>
        <begin position="754"/>
        <end position="768"/>
    </location>
</feature>
<keyword evidence="7" id="KW-1185">Reference proteome</keyword>
<feature type="compositionally biased region" description="Polar residues" evidence="5">
    <location>
        <begin position="416"/>
        <end position="425"/>
    </location>
</feature>
<feature type="compositionally biased region" description="Polar residues" evidence="5">
    <location>
        <begin position="434"/>
        <end position="463"/>
    </location>
</feature>
<dbReference type="Proteomes" id="UP000492821">
    <property type="component" value="Unassembled WGS sequence"/>
</dbReference>
<feature type="compositionally biased region" description="Polar residues" evidence="5">
    <location>
        <begin position="514"/>
        <end position="524"/>
    </location>
</feature>
<dbReference type="InterPro" id="IPR017455">
    <property type="entry name" value="Znf_FYVE-rel"/>
</dbReference>
<dbReference type="WBParaSite" id="Pan_g19212.t1">
    <property type="protein sequence ID" value="Pan_g19212.t1"/>
    <property type="gene ID" value="Pan_g19212"/>
</dbReference>
<dbReference type="InterPro" id="IPR000306">
    <property type="entry name" value="Znf_FYVE"/>
</dbReference>
<feature type="region of interest" description="Disordered" evidence="5">
    <location>
        <begin position="275"/>
        <end position="549"/>
    </location>
</feature>
<feature type="compositionally biased region" description="Basic and acidic residues" evidence="5">
    <location>
        <begin position="275"/>
        <end position="288"/>
    </location>
</feature>
<accession>A0A7E4VCH7</accession>
<evidence type="ECO:0000256" key="4">
    <source>
        <dbReference type="PROSITE-ProRule" id="PRU00091"/>
    </source>
</evidence>
<evidence type="ECO:0000313" key="8">
    <source>
        <dbReference type="WBParaSite" id="Pan_g19212.t1"/>
    </source>
</evidence>
<proteinExistence type="predicted"/>
<dbReference type="SMART" id="SM01421">
    <property type="entry name" value="DUF3480"/>
    <property type="match status" value="1"/>
</dbReference>
<dbReference type="InterPro" id="IPR022557">
    <property type="entry name" value="SARA-like_C"/>
</dbReference>
<feature type="compositionally biased region" description="Basic residues" evidence="5">
    <location>
        <begin position="688"/>
        <end position="697"/>
    </location>
</feature>
<reference evidence="7" key="1">
    <citation type="journal article" date="2013" name="Genetics">
        <title>The draft genome and transcriptome of Panagrellus redivivus are shaped by the harsh demands of a free-living lifestyle.</title>
        <authorList>
            <person name="Srinivasan J."/>
            <person name="Dillman A.R."/>
            <person name="Macchietto M.G."/>
            <person name="Heikkinen L."/>
            <person name="Lakso M."/>
            <person name="Fracchia K.M."/>
            <person name="Antoshechkin I."/>
            <person name="Mortazavi A."/>
            <person name="Wong G."/>
            <person name="Sternberg P.W."/>
        </authorList>
    </citation>
    <scope>NUCLEOTIDE SEQUENCE [LARGE SCALE GENOMIC DNA]</scope>
    <source>
        <strain evidence="7">MT8872</strain>
    </source>
</reference>
<dbReference type="CDD" id="cd15729">
    <property type="entry name" value="FYVE_endofin"/>
    <property type="match status" value="1"/>
</dbReference>
<dbReference type="GO" id="GO:0031901">
    <property type="term" value="C:early endosome membrane"/>
    <property type="evidence" value="ECO:0007669"/>
    <property type="project" value="TreeGrafter"/>
</dbReference>
<dbReference type="PANTHER" id="PTHR46319:SF3">
    <property type="entry name" value="ZINC FINGER FYVE DOMAIN-CONTAINING PROTEIN"/>
    <property type="match status" value="1"/>
</dbReference>
<dbReference type="SUPFAM" id="SSF57903">
    <property type="entry name" value="FYVE/PHD zinc finger"/>
    <property type="match status" value="1"/>
</dbReference>
<feature type="region of interest" description="Disordered" evidence="5">
    <location>
        <begin position="1"/>
        <end position="233"/>
    </location>
</feature>
<feature type="compositionally biased region" description="Basic and acidic residues" evidence="5">
    <location>
        <begin position="698"/>
        <end position="713"/>
    </location>
</feature>
<feature type="compositionally biased region" description="Acidic residues" evidence="5">
    <location>
        <begin position="9"/>
        <end position="18"/>
    </location>
</feature>
<feature type="compositionally biased region" description="Low complexity" evidence="5">
    <location>
        <begin position="676"/>
        <end position="687"/>
    </location>
</feature>
<dbReference type="InterPro" id="IPR011011">
    <property type="entry name" value="Znf_FYVE_PHD"/>
</dbReference>
<dbReference type="Pfam" id="PF11979">
    <property type="entry name" value="SARA_C"/>
    <property type="match status" value="1"/>
</dbReference>
<protein>
    <submittedName>
        <fullName evidence="8">FYVE-type domain-containing protein</fullName>
    </submittedName>
</protein>
<feature type="compositionally biased region" description="Pro residues" evidence="5">
    <location>
        <begin position="154"/>
        <end position="163"/>
    </location>
</feature>
<keyword evidence="1" id="KW-0479">Metal-binding</keyword>
<feature type="compositionally biased region" description="Low complexity" evidence="5">
    <location>
        <begin position="532"/>
        <end position="544"/>
    </location>
</feature>
<dbReference type="SMART" id="SM00064">
    <property type="entry name" value="FYVE"/>
    <property type="match status" value="1"/>
</dbReference>
<keyword evidence="2 4" id="KW-0863">Zinc-finger</keyword>
<evidence type="ECO:0000256" key="1">
    <source>
        <dbReference type="ARBA" id="ARBA00022723"/>
    </source>
</evidence>
<dbReference type="GO" id="GO:0016197">
    <property type="term" value="P:endosomal transport"/>
    <property type="evidence" value="ECO:0007669"/>
    <property type="project" value="TreeGrafter"/>
</dbReference>
<organism evidence="7 8">
    <name type="scientific">Panagrellus redivivus</name>
    <name type="common">Microworm</name>
    <dbReference type="NCBI Taxonomy" id="6233"/>
    <lineage>
        <taxon>Eukaryota</taxon>
        <taxon>Metazoa</taxon>
        <taxon>Ecdysozoa</taxon>
        <taxon>Nematoda</taxon>
        <taxon>Chromadorea</taxon>
        <taxon>Rhabditida</taxon>
        <taxon>Tylenchina</taxon>
        <taxon>Panagrolaimomorpha</taxon>
        <taxon>Panagrolaimoidea</taxon>
        <taxon>Panagrolaimidae</taxon>
        <taxon>Panagrellus</taxon>
    </lineage>
</organism>
<feature type="region of interest" description="Disordered" evidence="5">
    <location>
        <begin position="652"/>
        <end position="769"/>
    </location>
</feature>
<dbReference type="PANTHER" id="PTHR46319">
    <property type="entry name" value="ZINC FINGER FYVE DOMAIN-CONTAINING PROTEIN"/>
    <property type="match status" value="1"/>
</dbReference>
<name>A0A7E4VCH7_PANRE</name>
<dbReference type="Gene3D" id="3.30.40.10">
    <property type="entry name" value="Zinc/RING finger domain, C3HC4 (zinc finger)"/>
    <property type="match status" value="1"/>
</dbReference>
<feature type="compositionally biased region" description="Polar residues" evidence="5">
    <location>
        <begin position="173"/>
        <end position="182"/>
    </location>
</feature>
<evidence type="ECO:0000256" key="5">
    <source>
        <dbReference type="SAM" id="MobiDB-lite"/>
    </source>
</evidence>
<reference evidence="8" key="2">
    <citation type="submission" date="2020-10" db="UniProtKB">
        <authorList>
            <consortium name="WormBaseParasite"/>
        </authorList>
    </citation>
    <scope>IDENTIFICATION</scope>
</reference>
<sequence length="1372" mass="148953">MARGAGMPDMDDLLDALEDGPVPTSVDRSAKSNQSNAGLAMVHVQKSTQPQGMEAVLDALDQEDASSRTPTVPSIALDPPVDSEVSPESLNTALESASERESASELPESVPPPSNDTPNNMEGSTPPAVPVSSPNLTPPPTPFSTPANVDPSNLPIPSPPAPTPVGSVPESRASPTTMTTTILPDDDSILELKPAPLQDGGGDDSGHFGGSASSAEVAVKNEEEESYVFPSGLVAGKEEDDSLDSERNEIAAKKAIADTVDELVAAVLGQISVKDVKVDQTNDGHCETEVVESDVESEKTDETTLSDIPTTPEPSDALELEPEASDAPSLPKSEESEVIETVDQPIDKTATTSEPEIVESGDQSTTEASTITESEPIESESIPTTEASTAEESEPIESQIQPSTEASTAEKPNPIESETPSTTVAPITDEPSESPKTTENTISNPPEPTSSDAIEATTFTNVTVDELSPEANSQLLKELEELEVDEAPTQEGTTSTDQPDAPTASIEPEADSDAQVTEEPSNPEDTVKTRDTPGPSSSSTRPTSVILSTHDLSVMSPEFRLTESELQLGKSKPYWIPDEDCPNCMLCTTRFTVINRRHHCRCCGRVLCSSCCNLKRSLPYNDESDKKEKVCEPCSKTLDRIVEYEQLVELGIVNGPGDERSDAVPTTDPTVDDEPGPSSSSTTPRTPGFRKKSVLKTKKPEGTDPEAPPERKRTVQFLDGVRPGFASDEAGSSRPSSSSVGSGEGSSEAGSSSKLKKVRRPSSRKNSQKRIDEEGLTLFSTTHVTLIENELHSNRTDIFGVLRRILDGERITIAVKRNVWANIQLSYHGLSKSKVWSCSTTGLQSIGIDEIFLAFEATDADYTAVESAISALELLPKSPPSEVIEIDPDAEDVPKPEEEVEPQISPDELRKIVRGAVPIQLLRLVLQIFCTALNAADDSLDERIGIRQCGARMGRIYTIENGVIGSHEVSSVLFSRPLGQDFGELTAPENAPFLIGTLVKAKEVPWVQAIPNRLLLRMGNSTSCFPYPIVNPVNREPLYTDMTENSILKMFNNFKNWTYKMPRLLGSTIIIEGGAIARVNIPPLAGEELRQLLETNKTMIAFSTDLSDHVDSHLVAVQLPDGAFRTEIFTDVNASRDRISASFVVLDGSLRNPNENFSMNIVEDGIVLRFPVERMEDVVRHLQTKTPLSIESGSMKVVFEFESPPLPLNPMGAVVSPIDEKYLLGNYQYGLTLHRQLKTQIPLNGLPEWALRLTAVVNLESGKLPVAMQSRYFEMCEQIGNVIGATIEPAIPMLVAMRTRTIAIRITMDTENVSYETPEWLGLEEDRSAWITSLDDLLIPYLYTLSSLTQTPFNMELYFYILSIRLLENVTY</sequence>
<dbReference type="Gene3D" id="3.30.1360.220">
    <property type="entry name" value="Domain of unknown function (DUF3480), N-terminal subdomain"/>
    <property type="match status" value="1"/>
</dbReference>
<dbReference type="Gene3D" id="3.30.500.40">
    <property type="match status" value="1"/>
</dbReference>
<dbReference type="PROSITE" id="PS50178">
    <property type="entry name" value="ZF_FYVE"/>
    <property type="match status" value="1"/>
</dbReference>
<evidence type="ECO:0000259" key="6">
    <source>
        <dbReference type="PROSITE" id="PS50178"/>
    </source>
</evidence>
<evidence type="ECO:0000256" key="2">
    <source>
        <dbReference type="ARBA" id="ARBA00022771"/>
    </source>
</evidence>
<feature type="domain" description="FYVE-type" evidence="6">
    <location>
        <begin position="578"/>
        <end position="639"/>
    </location>
</feature>
<dbReference type="Pfam" id="PF01363">
    <property type="entry name" value="FYVE"/>
    <property type="match status" value="1"/>
</dbReference>
<dbReference type="InterPro" id="IPR013083">
    <property type="entry name" value="Znf_RING/FYVE/PHD"/>
</dbReference>
<feature type="compositionally biased region" description="Low complexity" evidence="5">
    <location>
        <begin position="364"/>
        <end position="388"/>
    </location>
</feature>
<evidence type="ECO:0000313" key="7">
    <source>
        <dbReference type="Proteomes" id="UP000492821"/>
    </source>
</evidence>
<dbReference type="GO" id="GO:0008270">
    <property type="term" value="F:zinc ion binding"/>
    <property type="evidence" value="ECO:0007669"/>
    <property type="project" value="UniProtKB-KW"/>
</dbReference>